<dbReference type="AlphaFoldDB" id="A0A673C7W8"/>
<dbReference type="PANTHER" id="PTHR44468:SF1">
    <property type="entry name" value="V-SET AND IMMUNOGLOBULIN DOMAIN CONTAINING 8A ISOFORM 1"/>
    <property type="match status" value="1"/>
</dbReference>
<evidence type="ECO:0000313" key="9">
    <source>
        <dbReference type="Ensembl" id="ENSSORP00005049344.1"/>
    </source>
</evidence>
<evidence type="ECO:0000256" key="7">
    <source>
        <dbReference type="SAM" id="Phobius"/>
    </source>
</evidence>
<dbReference type="Ensembl" id="ENSSORT00005050545.1">
    <property type="protein sequence ID" value="ENSSORP00005049344.1"/>
    <property type="gene ID" value="ENSSORG00005022412.1"/>
</dbReference>
<reference evidence="9" key="1">
    <citation type="submission" date="2019-06" db="EMBL/GenBank/DDBJ databases">
        <authorList>
            <consortium name="Wellcome Sanger Institute Data Sharing"/>
        </authorList>
    </citation>
    <scope>NUCLEOTIDE SEQUENCE [LARGE SCALE GENOMIC DNA]</scope>
</reference>
<keyword evidence="3" id="KW-0796">Tight junction</keyword>
<evidence type="ECO:0000256" key="6">
    <source>
        <dbReference type="SAM" id="MobiDB-lite"/>
    </source>
</evidence>
<dbReference type="GO" id="GO:0005912">
    <property type="term" value="C:adherens junction"/>
    <property type="evidence" value="ECO:0007669"/>
    <property type="project" value="UniProtKB-SubCell"/>
</dbReference>
<dbReference type="Pfam" id="PF07686">
    <property type="entry name" value="V-set"/>
    <property type="match status" value="1"/>
</dbReference>
<protein>
    <submittedName>
        <fullName evidence="9">Coxsackievirus and adenovirus receptor homolog</fullName>
    </submittedName>
</protein>
<dbReference type="Proteomes" id="UP000472271">
    <property type="component" value="Chromosome 12"/>
</dbReference>
<keyword evidence="7" id="KW-0812">Transmembrane</keyword>
<dbReference type="InterPro" id="IPR003598">
    <property type="entry name" value="Ig_sub2"/>
</dbReference>
<evidence type="ECO:0000256" key="2">
    <source>
        <dbReference type="ARBA" id="ARBA00004536"/>
    </source>
</evidence>
<feature type="domain" description="Ig-like" evidence="8">
    <location>
        <begin position="39"/>
        <end position="140"/>
    </location>
</feature>
<evidence type="ECO:0000256" key="3">
    <source>
        <dbReference type="ARBA" id="ARBA00022427"/>
    </source>
</evidence>
<dbReference type="SMART" id="SM00409">
    <property type="entry name" value="IG"/>
    <property type="match status" value="2"/>
</dbReference>
<dbReference type="InterPro" id="IPR013106">
    <property type="entry name" value="Ig_V-set"/>
</dbReference>
<dbReference type="InterPro" id="IPR036179">
    <property type="entry name" value="Ig-like_dom_sf"/>
</dbReference>
<dbReference type="InterPro" id="IPR003599">
    <property type="entry name" value="Ig_sub"/>
</dbReference>
<evidence type="ECO:0000259" key="8">
    <source>
        <dbReference type="PROSITE" id="PS50835"/>
    </source>
</evidence>
<dbReference type="Gene3D" id="2.60.40.10">
    <property type="entry name" value="Immunoglobulins"/>
    <property type="match status" value="2"/>
</dbReference>
<dbReference type="PROSITE" id="PS50835">
    <property type="entry name" value="IG_LIKE"/>
    <property type="match status" value="2"/>
</dbReference>
<feature type="domain" description="Ig-like" evidence="8">
    <location>
        <begin position="147"/>
        <end position="221"/>
    </location>
</feature>
<proteinExistence type="predicted"/>
<reference evidence="9" key="3">
    <citation type="submission" date="2025-09" db="UniProtKB">
        <authorList>
            <consortium name="Ensembl"/>
        </authorList>
    </citation>
    <scope>IDENTIFICATION</scope>
</reference>
<dbReference type="InterPro" id="IPR007110">
    <property type="entry name" value="Ig-like_dom"/>
</dbReference>
<dbReference type="InterPro" id="IPR052307">
    <property type="entry name" value="EJ_Adhesion_Regulator"/>
</dbReference>
<evidence type="ECO:0000313" key="10">
    <source>
        <dbReference type="Proteomes" id="UP000472271"/>
    </source>
</evidence>
<dbReference type="InParanoid" id="A0A673C7W8"/>
<dbReference type="GO" id="GO:0005923">
    <property type="term" value="C:bicellular tight junction"/>
    <property type="evidence" value="ECO:0007669"/>
    <property type="project" value="UniProtKB-SubCell"/>
</dbReference>
<dbReference type="Pfam" id="PF13927">
    <property type="entry name" value="Ig_3"/>
    <property type="match status" value="1"/>
</dbReference>
<feature type="compositionally biased region" description="Basic residues" evidence="6">
    <location>
        <begin position="295"/>
        <end position="304"/>
    </location>
</feature>
<keyword evidence="4" id="KW-0965">Cell junction</keyword>
<name>A0A673C7W8_9TELE</name>
<evidence type="ECO:0000256" key="5">
    <source>
        <dbReference type="ARBA" id="ARBA00023768"/>
    </source>
</evidence>
<dbReference type="SUPFAM" id="SSF48726">
    <property type="entry name" value="Immunoglobulin"/>
    <property type="match status" value="2"/>
</dbReference>
<dbReference type="GO" id="GO:0016323">
    <property type="term" value="C:basolateral plasma membrane"/>
    <property type="evidence" value="ECO:0007669"/>
    <property type="project" value="UniProtKB-SubCell"/>
</dbReference>
<sequence length="351" mass="38163">FNILHNNNFISDEFMYCVFCWTHGMQVASNGPRTIQKAEGENVILGCSYTPSPSDTGELDIEWSVVSPDTTQKDQMLMSYAGGSKYIHTDGAVAQGLTFAASDPSTGDASLSIAALSPAHSGTYQCKVKKSPGVDTLKVSLMVLAKPSVPKCWAEGGEMIGEAVSLHCKSAKGSTPLKYTWKRESPGPIPAEASQNSLTGELKISNHSQSFAGIYLCEVNNAVGAERCRIILKANKPPNKAAVIVGVVVGSLLLIFILLVFIVLLYWKLKSRQRYEKEFSNEIREDVPPPESRPVSRRTNRSSGRHPQVTYSHVGETEASCLDEGHARTPSTTCSHIYTPVKYNSKDGYAV</sequence>
<dbReference type="InterPro" id="IPR013783">
    <property type="entry name" value="Ig-like_fold"/>
</dbReference>
<evidence type="ECO:0000256" key="1">
    <source>
        <dbReference type="ARBA" id="ARBA00004435"/>
    </source>
</evidence>
<dbReference type="PANTHER" id="PTHR44468">
    <property type="entry name" value="COXSACKIEVIRUS AND ADENOVIRUS RECEPTOR-RELATED"/>
    <property type="match status" value="1"/>
</dbReference>
<dbReference type="SMART" id="SM00408">
    <property type="entry name" value="IGc2"/>
    <property type="match status" value="2"/>
</dbReference>
<reference evidence="9" key="2">
    <citation type="submission" date="2025-08" db="UniProtKB">
        <authorList>
            <consortium name="Ensembl"/>
        </authorList>
    </citation>
    <scope>IDENTIFICATION</scope>
</reference>
<organism evidence="9 10">
    <name type="scientific">Sphaeramia orbicularis</name>
    <name type="common">orbiculate cardinalfish</name>
    <dbReference type="NCBI Taxonomy" id="375764"/>
    <lineage>
        <taxon>Eukaryota</taxon>
        <taxon>Metazoa</taxon>
        <taxon>Chordata</taxon>
        <taxon>Craniata</taxon>
        <taxon>Vertebrata</taxon>
        <taxon>Euteleostomi</taxon>
        <taxon>Actinopterygii</taxon>
        <taxon>Neopterygii</taxon>
        <taxon>Teleostei</taxon>
        <taxon>Neoteleostei</taxon>
        <taxon>Acanthomorphata</taxon>
        <taxon>Gobiaria</taxon>
        <taxon>Kurtiformes</taxon>
        <taxon>Apogonoidei</taxon>
        <taxon>Apogonidae</taxon>
        <taxon>Apogoninae</taxon>
        <taxon>Sphaeramia</taxon>
    </lineage>
</organism>
<gene>
    <name evidence="9" type="primary">vsig8a</name>
</gene>
<feature type="compositionally biased region" description="Basic and acidic residues" evidence="6">
    <location>
        <begin position="278"/>
        <end position="287"/>
    </location>
</feature>
<evidence type="ECO:0000256" key="4">
    <source>
        <dbReference type="ARBA" id="ARBA00022949"/>
    </source>
</evidence>
<comment type="subcellular location">
    <subcellularLocation>
        <location evidence="5">Basolateral cell membrane</location>
        <topology evidence="5">Single-pass type I membrane protein</topology>
    </subcellularLocation>
    <subcellularLocation>
        <location evidence="2">Cell junction</location>
        <location evidence="2">Adherens junction</location>
    </subcellularLocation>
    <subcellularLocation>
        <location evidence="1">Cell junction</location>
        <location evidence="1">Tight junction</location>
    </subcellularLocation>
</comment>
<accession>A0A673C7W8</accession>
<keyword evidence="7" id="KW-0472">Membrane</keyword>
<feature type="transmembrane region" description="Helical" evidence="7">
    <location>
        <begin position="241"/>
        <end position="267"/>
    </location>
</feature>
<keyword evidence="7" id="KW-1133">Transmembrane helix</keyword>
<feature type="region of interest" description="Disordered" evidence="6">
    <location>
        <begin position="278"/>
        <end position="310"/>
    </location>
</feature>
<keyword evidence="10" id="KW-1185">Reference proteome</keyword>